<gene>
    <name evidence="4" type="ORF">BN1356_00649</name>
</gene>
<keyword evidence="2" id="KW-0732">Signal</keyword>
<dbReference type="Gene3D" id="3.30.1380.10">
    <property type="match status" value="1"/>
</dbReference>
<dbReference type="PROSITE" id="PS51257">
    <property type="entry name" value="PROKAR_LIPOPROTEIN"/>
    <property type="match status" value="1"/>
</dbReference>
<dbReference type="GO" id="GO:0006508">
    <property type="term" value="P:proteolysis"/>
    <property type="evidence" value="ECO:0007669"/>
    <property type="project" value="InterPro"/>
</dbReference>
<protein>
    <submittedName>
        <fullName evidence="4">D-alanyl-D-alanine carboxypeptidase</fullName>
    </submittedName>
</protein>
<proteinExistence type="predicted"/>
<keyword evidence="5" id="KW-1185">Reference proteome</keyword>
<dbReference type="InterPro" id="IPR003709">
    <property type="entry name" value="VanY-like_core_dom"/>
</dbReference>
<dbReference type="GO" id="GO:0004180">
    <property type="term" value="F:carboxypeptidase activity"/>
    <property type="evidence" value="ECO:0007669"/>
    <property type="project" value="UniProtKB-KW"/>
</dbReference>
<dbReference type="InterPro" id="IPR058193">
    <property type="entry name" value="VanY/YodJ_core_dom"/>
</dbReference>
<evidence type="ECO:0000313" key="4">
    <source>
        <dbReference type="EMBL" id="CQR24291.1"/>
    </source>
</evidence>
<feature type="domain" description="D-alanyl-D-alanine carboxypeptidase-like core" evidence="3">
    <location>
        <begin position="114"/>
        <end position="233"/>
    </location>
</feature>
<dbReference type="NCBIfam" id="NF041194">
    <property type="entry name" value="LD_carboxy_LdcB"/>
    <property type="match status" value="1"/>
</dbReference>
<dbReference type="Pfam" id="PF02557">
    <property type="entry name" value="VanY"/>
    <property type="match status" value="1"/>
</dbReference>
<dbReference type="CDD" id="cd14852">
    <property type="entry name" value="LD-carboxypeptidase"/>
    <property type="match status" value="1"/>
</dbReference>
<dbReference type="PANTHER" id="PTHR34385">
    <property type="entry name" value="D-ALANYL-D-ALANINE CARBOXYPEPTIDASE"/>
    <property type="match status" value="1"/>
</dbReference>
<accession>A0A0E3WEU0</accession>
<feature type="chain" id="PRO_5038828343" evidence="2">
    <location>
        <begin position="19"/>
        <end position="258"/>
    </location>
</feature>
<dbReference type="EMBL" id="CTEN01000001">
    <property type="protein sequence ID" value="CQR24291.1"/>
    <property type="molecule type" value="Genomic_DNA"/>
</dbReference>
<dbReference type="SUPFAM" id="SSF55166">
    <property type="entry name" value="Hedgehog/DD-peptidase"/>
    <property type="match status" value="1"/>
</dbReference>
<dbReference type="AlphaFoldDB" id="A0A0E3WEU0"/>
<evidence type="ECO:0000313" key="5">
    <source>
        <dbReference type="Proteomes" id="UP000198604"/>
    </source>
</evidence>
<evidence type="ECO:0000256" key="1">
    <source>
        <dbReference type="SAM" id="MobiDB-lite"/>
    </source>
</evidence>
<evidence type="ECO:0000259" key="3">
    <source>
        <dbReference type="Pfam" id="PF02557"/>
    </source>
</evidence>
<dbReference type="InterPro" id="IPR052179">
    <property type="entry name" value="DD-CPase-like"/>
</dbReference>
<dbReference type="InterPro" id="IPR009045">
    <property type="entry name" value="Zn_M74/Hedgehog-like"/>
</dbReference>
<feature type="region of interest" description="Disordered" evidence="1">
    <location>
        <begin position="38"/>
        <end position="75"/>
    </location>
</feature>
<dbReference type="STRING" id="1608583.BN1356_00649"/>
<reference evidence="5" key="1">
    <citation type="submission" date="2015-03" db="EMBL/GenBank/DDBJ databases">
        <authorList>
            <person name="Urmite Genomes"/>
        </authorList>
    </citation>
    <scope>NUCLEOTIDE SEQUENCE [LARGE SCALE GENOMIC DNA]</scope>
    <source>
        <strain evidence="5">FF10</strain>
    </source>
</reference>
<keyword evidence="4" id="KW-0645">Protease</keyword>
<feature type="signal peptide" evidence="2">
    <location>
        <begin position="1"/>
        <end position="18"/>
    </location>
</feature>
<dbReference type="PANTHER" id="PTHR34385:SF1">
    <property type="entry name" value="PEPTIDOGLYCAN L-ALANYL-D-GLUTAMATE ENDOPEPTIDASE CWLK"/>
    <property type="match status" value="1"/>
</dbReference>
<name>A0A0E3WEU0_9STRE</name>
<sequence length="258" mass="28330" precursor="true">MKKTSMVLLVCFSFLSLASCGQKKESNVALEKDNKVEKATSSETATSELEISTTESVSGSSEEVTAENSNDPSRAKEVHFNGSYYSVQGKYGEVIIVNKKHPLASSYAPGENAVAQAAFFQLRSAMQTSGFDISNHYSGFRSYDTQASLYNNYAARDGQANADRYSARPGYSEHQTGLAFDLMDSAGNLLQEASAVKWLEENAHQYGFIVRYITGKESVTGYMAETWHVRYIGQEAGDIYQSGLTLEEYFGISGGDYQ</sequence>
<keyword evidence="4" id="KW-0121">Carboxypeptidase</keyword>
<dbReference type="Proteomes" id="UP000198604">
    <property type="component" value="Unassembled WGS sequence"/>
</dbReference>
<evidence type="ECO:0000256" key="2">
    <source>
        <dbReference type="SAM" id="SignalP"/>
    </source>
</evidence>
<feature type="compositionally biased region" description="Low complexity" evidence="1">
    <location>
        <begin position="50"/>
        <end position="67"/>
    </location>
</feature>
<dbReference type="MEROPS" id="M15.024"/>
<organism evidence="4 5">
    <name type="scientific">Streptococcus varani</name>
    <dbReference type="NCBI Taxonomy" id="1608583"/>
    <lineage>
        <taxon>Bacteria</taxon>
        <taxon>Bacillati</taxon>
        <taxon>Bacillota</taxon>
        <taxon>Bacilli</taxon>
        <taxon>Lactobacillales</taxon>
        <taxon>Streptococcaceae</taxon>
        <taxon>Streptococcus</taxon>
    </lineage>
</organism>
<keyword evidence="4" id="KW-0378">Hydrolase</keyword>